<reference evidence="2" key="1">
    <citation type="submission" date="2015-02" db="EMBL/GenBank/DDBJ databases">
        <title>Genome Assembly of Bacillaceae bacterium MTCC 8252.</title>
        <authorList>
            <person name="Verma A."/>
            <person name="Khatri I."/>
            <person name="Mual P."/>
            <person name="Subramanian S."/>
            <person name="Krishnamurthi S."/>
        </authorList>
    </citation>
    <scope>NUCLEOTIDE SEQUENCE [LARGE SCALE GENOMIC DNA]</scope>
    <source>
        <strain evidence="2">MTCC 8252</strain>
    </source>
</reference>
<comment type="caution">
    <text evidence="2">The sequence shown here is derived from an EMBL/GenBank/DDBJ whole genome shotgun (WGS) entry which is preliminary data.</text>
</comment>
<keyword evidence="3" id="KW-1185">Reference proteome</keyword>
<keyword evidence="1" id="KW-0472">Membrane</keyword>
<dbReference type="STRING" id="1221996.QY95_02291"/>
<keyword evidence="1" id="KW-1133">Transmembrane helix</keyword>
<dbReference type="RefSeq" id="WP_175286638.1">
    <property type="nucleotide sequence ID" value="NZ_JWIQ02000005.1"/>
</dbReference>
<sequence>MKQLFKRNKTAVLVAFIIILLIAGWLDIRYKGLFFQLLPESVQSYVTDNI</sequence>
<gene>
    <name evidence="2" type="ORF">QY95_02291</name>
</gene>
<evidence type="ECO:0000313" key="2">
    <source>
        <dbReference type="EMBL" id="KKB39661.1"/>
    </source>
</evidence>
<evidence type="ECO:0000256" key="1">
    <source>
        <dbReference type="SAM" id="Phobius"/>
    </source>
</evidence>
<dbReference type="Proteomes" id="UP000031563">
    <property type="component" value="Unassembled WGS sequence"/>
</dbReference>
<organism evidence="2 3">
    <name type="scientific">Bacillus thermotolerans</name>
    <name type="common">Quasibacillus thermotolerans</name>
    <dbReference type="NCBI Taxonomy" id="1221996"/>
    <lineage>
        <taxon>Bacteria</taxon>
        <taxon>Bacillati</taxon>
        <taxon>Bacillota</taxon>
        <taxon>Bacilli</taxon>
        <taxon>Bacillales</taxon>
        <taxon>Bacillaceae</taxon>
        <taxon>Bacillus</taxon>
    </lineage>
</organism>
<accession>A0A0F5I2B5</accession>
<protein>
    <submittedName>
        <fullName evidence="2">Uncharacterized protein</fullName>
    </submittedName>
</protein>
<evidence type="ECO:0000313" key="3">
    <source>
        <dbReference type="Proteomes" id="UP000031563"/>
    </source>
</evidence>
<keyword evidence="1" id="KW-0812">Transmembrane</keyword>
<dbReference type="EMBL" id="JWIR02000040">
    <property type="protein sequence ID" value="KKB39661.1"/>
    <property type="molecule type" value="Genomic_DNA"/>
</dbReference>
<feature type="transmembrane region" description="Helical" evidence="1">
    <location>
        <begin position="12"/>
        <end position="30"/>
    </location>
</feature>
<dbReference type="AlphaFoldDB" id="A0A0F5I2B5"/>
<name>A0A0F5I2B5_BACTR</name>
<proteinExistence type="predicted"/>